<accession>A0A8H6XEX8</accession>
<protein>
    <submittedName>
        <fullName evidence="2">Uncharacterized protein</fullName>
    </submittedName>
</protein>
<proteinExistence type="predicted"/>
<sequence>MRLVLSAVYFCITLASALRTNQSAAVTPQSRGTEACGDPSVAVALYEFFNSGTVDYFLTPGTSVGSGTGPYNFQGGVGFVFVTQEASTVPFYRLHKSAGEPGYQLLDH</sequence>
<keyword evidence="1" id="KW-0732">Signal</keyword>
<feature type="signal peptide" evidence="1">
    <location>
        <begin position="1"/>
        <end position="17"/>
    </location>
</feature>
<evidence type="ECO:0000313" key="2">
    <source>
        <dbReference type="EMBL" id="KAF7339170.1"/>
    </source>
</evidence>
<feature type="chain" id="PRO_5034432417" evidence="1">
    <location>
        <begin position="18"/>
        <end position="108"/>
    </location>
</feature>
<reference evidence="2" key="1">
    <citation type="submission" date="2020-05" db="EMBL/GenBank/DDBJ databases">
        <title>Mycena genomes resolve the evolution of fungal bioluminescence.</title>
        <authorList>
            <person name="Tsai I.J."/>
        </authorList>
    </citation>
    <scope>NUCLEOTIDE SEQUENCE</scope>
    <source>
        <strain evidence="2">CCC161011</strain>
    </source>
</reference>
<dbReference type="Proteomes" id="UP000620124">
    <property type="component" value="Unassembled WGS sequence"/>
</dbReference>
<dbReference type="EMBL" id="JACAZI010000020">
    <property type="protein sequence ID" value="KAF7339170.1"/>
    <property type="molecule type" value="Genomic_DNA"/>
</dbReference>
<dbReference type="AlphaFoldDB" id="A0A8H6XEX8"/>
<name>A0A8H6XEX8_9AGAR</name>
<evidence type="ECO:0000313" key="3">
    <source>
        <dbReference type="Proteomes" id="UP000620124"/>
    </source>
</evidence>
<evidence type="ECO:0000256" key="1">
    <source>
        <dbReference type="SAM" id="SignalP"/>
    </source>
</evidence>
<keyword evidence="3" id="KW-1185">Reference proteome</keyword>
<comment type="caution">
    <text evidence="2">The sequence shown here is derived from an EMBL/GenBank/DDBJ whole genome shotgun (WGS) entry which is preliminary data.</text>
</comment>
<organism evidence="2 3">
    <name type="scientific">Mycena venus</name>
    <dbReference type="NCBI Taxonomy" id="2733690"/>
    <lineage>
        <taxon>Eukaryota</taxon>
        <taxon>Fungi</taxon>
        <taxon>Dikarya</taxon>
        <taxon>Basidiomycota</taxon>
        <taxon>Agaricomycotina</taxon>
        <taxon>Agaricomycetes</taxon>
        <taxon>Agaricomycetidae</taxon>
        <taxon>Agaricales</taxon>
        <taxon>Marasmiineae</taxon>
        <taxon>Mycenaceae</taxon>
        <taxon>Mycena</taxon>
    </lineage>
</organism>
<dbReference type="OrthoDB" id="9971254at2759"/>
<gene>
    <name evidence="2" type="ORF">MVEN_01994200</name>
</gene>